<evidence type="ECO:0000256" key="4">
    <source>
        <dbReference type="ARBA" id="ARBA00022679"/>
    </source>
</evidence>
<keyword evidence="5 10" id="KW-0547">Nucleotide-binding</keyword>
<dbReference type="PANTHER" id="PTHR30305">
    <property type="entry name" value="PROTEIN YJDM-RELATED"/>
    <property type="match status" value="1"/>
</dbReference>
<evidence type="ECO:0000256" key="10">
    <source>
        <dbReference type="HAMAP-Rule" id="MF_01249"/>
    </source>
</evidence>
<feature type="region of interest" description="Important for the catalytic mechanism of dephosphorylation" evidence="10">
    <location>
        <begin position="265"/>
        <end position="270"/>
    </location>
</feature>
<dbReference type="GO" id="GO:0016301">
    <property type="term" value="F:kinase activity"/>
    <property type="evidence" value="ECO:0007669"/>
    <property type="project" value="UniProtKB-KW"/>
</dbReference>
<organism evidence="13 14">
    <name type="scientific">Peptostreptococcus equinus</name>
    <dbReference type="NCBI Taxonomy" id="3003601"/>
    <lineage>
        <taxon>Bacteria</taxon>
        <taxon>Bacillati</taxon>
        <taxon>Bacillota</taxon>
        <taxon>Clostridia</taxon>
        <taxon>Peptostreptococcales</taxon>
        <taxon>Peptostreptococcaceae</taxon>
        <taxon>Peptostreptococcus</taxon>
    </lineage>
</organism>
<evidence type="ECO:0000256" key="2">
    <source>
        <dbReference type="ARBA" id="ARBA00006883"/>
    </source>
</evidence>
<keyword evidence="8 10" id="KW-0511">Multifunctional enzyme</keyword>
<evidence type="ECO:0000259" key="11">
    <source>
        <dbReference type="Pfam" id="PF02603"/>
    </source>
</evidence>
<comment type="subunit">
    <text evidence="10">Homohexamer.</text>
</comment>
<protein>
    <recommendedName>
        <fullName evidence="10">HPr kinase/phosphorylase</fullName>
        <shortName evidence="10">HPrK/P</shortName>
        <ecNumber evidence="10">2.7.11.-</ecNumber>
        <ecNumber evidence="10">2.7.4.-</ecNumber>
    </recommendedName>
    <alternativeName>
        <fullName evidence="10">HPr(Ser) kinase/phosphorylase</fullName>
    </alternativeName>
</protein>
<dbReference type="SUPFAM" id="SSF75138">
    <property type="entry name" value="HprK N-terminal domain-like"/>
    <property type="match status" value="1"/>
</dbReference>
<dbReference type="PANTHER" id="PTHR30305:SF1">
    <property type="entry name" value="HPR KINASE_PHOSPHORYLASE"/>
    <property type="match status" value="1"/>
</dbReference>
<feature type="active site" description="Proton acceptor; for phosphorylation activity. Proton donor; for dephosphorylation activity" evidence="10">
    <location>
        <position position="178"/>
    </location>
</feature>
<feature type="binding site" evidence="10">
    <location>
        <position position="203"/>
    </location>
    <ligand>
        <name>Mg(2+)</name>
        <dbReference type="ChEBI" id="CHEBI:18420"/>
    </ligand>
</feature>
<dbReference type="HAMAP" id="MF_01249">
    <property type="entry name" value="HPr_kinase"/>
    <property type="match status" value="1"/>
</dbReference>
<feature type="active site" evidence="10">
    <location>
        <position position="139"/>
    </location>
</feature>
<comment type="catalytic activity">
    <reaction evidence="1 10">
        <text>[HPr protein]-L-serine + ATP = [HPr protein]-O-phospho-L-serine + ADP + H(+)</text>
        <dbReference type="Rhea" id="RHEA:46600"/>
        <dbReference type="Rhea" id="RHEA-COMP:11602"/>
        <dbReference type="Rhea" id="RHEA-COMP:11603"/>
        <dbReference type="ChEBI" id="CHEBI:15378"/>
        <dbReference type="ChEBI" id="CHEBI:29999"/>
        <dbReference type="ChEBI" id="CHEBI:30616"/>
        <dbReference type="ChEBI" id="CHEBI:83421"/>
        <dbReference type="ChEBI" id="CHEBI:456216"/>
    </reaction>
</comment>
<keyword evidence="14" id="KW-1185">Reference proteome</keyword>
<keyword evidence="7 10" id="KW-0067">ATP-binding</keyword>
<dbReference type="InterPro" id="IPR003755">
    <property type="entry name" value="HPr(Ser)_kin/Pase"/>
</dbReference>
<dbReference type="EMBL" id="CP114052">
    <property type="protein sequence ID" value="WAW15350.1"/>
    <property type="molecule type" value="Genomic_DNA"/>
</dbReference>
<evidence type="ECO:0000256" key="6">
    <source>
        <dbReference type="ARBA" id="ARBA00022777"/>
    </source>
</evidence>
<gene>
    <name evidence="10 13" type="primary">hprK</name>
    <name evidence="13" type="ORF">O0R46_02535</name>
</gene>
<dbReference type="SUPFAM" id="SSF53795">
    <property type="entry name" value="PEP carboxykinase-like"/>
    <property type="match status" value="1"/>
</dbReference>
<evidence type="ECO:0000256" key="9">
    <source>
        <dbReference type="ARBA" id="ARBA00047657"/>
    </source>
</evidence>
<dbReference type="NCBIfam" id="TIGR00679">
    <property type="entry name" value="hpr-ser"/>
    <property type="match status" value="1"/>
</dbReference>
<keyword evidence="10" id="KW-0460">Magnesium</keyword>
<dbReference type="CDD" id="cd01918">
    <property type="entry name" value="HprK_C"/>
    <property type="match status" value="1"/>
</dbReference>
<keyword evidence="4 10" id="KW-0808">Transferase</keyword>
<comment type="domain">
    <text evidence="10">The Walker A ATP-binding motif also binds Pi and PPi.</text>
</comment>
<sequence length="318" mass="36239">MKVSVKDLIDDLNLKVIIAPKGKAENTFIYDREINRPGIQLAGYFDYFTPERIQIIGKTEYNFFGEFSEEHRKKTLEKLFSYDLPIVVVTRGMELREDFFYYAKKYNTIVCSTDKLTTKFMNNLSTYLEDRMAPTETVHGVLVDVNGVGVLIKGESSIGKSETALELVQSGNRLVADDAVEIKKLDDGFLLGTAPEILRHYLEIRGVGIIDIKNLYGARAVKLKKKIDIVVYLENWNPDKFYDRLGLDRDKEEILGESIDKITIPVKPGRNTAMVLEVAAMNFRQREMGDDAALEFSDKLTSVIKKNEEKNNKQSKTL</sequence>
<dbReference type="InterPro" id="IPR027417">
    <property type="entry name" value="P-loop_NTPase"/>
</dbReference>
<comment type="cofactor">
    <cofactor evidence="10">
        <name>Mg(2+)</name>
        <dbReference type="ChEBI" id="CHEBI:18420"/>
    </cofactor>
</comment>
<accession>A0ABY7JQF8</accession>
<reference evidence="13" key="1">
    <citation type="submission" date="2022-12" db="EMBL/GenBank/DDBJ databases">
        <title>Peptostreptococcus.</title>
        <authorList>
            <person name="Lee S.H."/>
        </authorList>
    </citation>
    <scope>NUCLEOTIDE SEQUENCE</scope>
    <source>
        <strain evidence="13">CBA3647</strain>
    </source>
</reference>
<keyword evidence="6 10" id="KW-0418">Kinase</keyword>
<dbReference type="Pfam" id="PF02603">
    <property type="entry name" value="Hpr_kinase_N"/>
    <property type="match status" value="1"/>
</dbReference>
<dbReference type="Proteomes" id="UP001164187">
    <property type="component" value="Chromosome"/>
</dbReference>
<comment type="function">
    <text evidence="10">Catalyzes the ATP- as well as the pyrophosphate-dependent phosphorylation of a specific serine residue in HPr, a phosphocarrier protein of the phosphoenolpyruvate-dependent sugar phosphotransferase system (PTS). HprK/P also catalyzes the pyrophosphate-producing, inorganic phosphate-dependent dephosphorylation (phosphorolysis) of seryl-phosphorylated HPr (P-Ser-HPr). The two antagonistic activities of HprK/P are regulated by several intracellular metabolites, which change their concentration in response to the absence or presence of rapidly metabolisable carbon sources (glucose, fructose, etc.) in the growth medium. Therefore, by controlling the phosphorylation state of HPr, HPrK/P is a sensor enzyme that plays a major role in the regulation of carbon metabolism and sugar transport: it mediates carbon catabolite repression (CCR), and regulates PTS-catalyzed carbohydrate uptake and inducer exclusion.</text>
</comment>
<keyword evidence="10" id="KW-0119">Carbohydrate metabolism</keyword>
<feature type="active site" evidence="10">
    <location>
        <position position="160"/>
    </location>
</feature>
<evidence type="ECO:0000256" key="1">
    <source>
        <dbReference type="ARBA" id="ARBA00001120"/>
    </source>
</evidence>
<evidence type="ECO:0000259" key="12">
    <source>
        <dbReference type="Pfam" id="PF07475"/>
    </source>
</evidence>
<feature type="binding site" evidence="10">
    <location>
        <position position="161"/>
    </location>
    <ligand>
        <name>Mg(2+)</name>
        <dbReference type="ChEBI" id="CHEBI:18420"/>
    </ligand>
</feature>
<dbReference type="EC" id="2.7.11.-" evidence="10"/>
<comment type="miscellaneous">
    <text evidence="10">Both phosphorylation and phosphorolysis are carried out by the same active site and suggest a common mechanism for both reactions.</text>
</comment>
<comment type="catalytic activity">
    <reaction evidence="9 10">
        <text>[HPr protein]-O-phospho-L-serine + phosphate + H(+) = [HPr protein]-L-serine + diphosphate</text>
        <dbReference type="Rhea" id="RHEA:46604"/>
        <dbReference type="Rhea" id="RHEA-COMP:11602"/>
        <dbReference type="Rhea" id="RHEA-COMP:11603"/>
        <dbReference type="ChEBI" id="CHEBI:15378"/>
        <dbReference type="ChEBI" id="CHEBI:29999"/>
        <dbReference type="ChEBI" id="CHEBI:33019"/>
        <dbReference type="ChEBI" id="CHEBI:43474"/>
        <dbReference type="ChEBI" id="CHEBI:83421"/>
    </reaction>
</comment>
<feature type="region of interest" description="Important for the catalytic mechanism of both phosphorylation and dephosphorylation" evidence="10">
    <location>
        <begin position="202"/>
        <end position="211"/>
    </location>
</feature>
<dbReference type="RefSeq" id="WP_269312022.1">
    <property type="nucleotide sequence ID" value="NZ_CP114052.1"/>
</dbReference>
<dbReference type="EC" id="2.7.4.-" evidence="10"/>
<evidence type="ECO:0000313" key="13">
    <source>
        <dbReference type="EMBL" id="WAW15350.1"/>
    </source>
</evidence>
<evidence type="ECO:0000256" key="7">
    <source>
        <dbReference type="ARBA" id="ARBA00022840"/>
    </source>
</evidence>
<feature type="domain" description="HPr(Ser) kinase/phosphorylase N-terminal" evidence="11">
    <location>
        <begin position="3"/>
        <end position="128"/>
    </location>
</feature>
<dbReference type="InterPro" id="IPR011104">
    <property type="entry name" value="Hpr_kin/Pase_C"/>
</dbReference>
<dbReference type="InterPro" id="IPR028979">
    <property type="entry name" value="Ser_kin/Pase_Hpr-like_N_sf"/>
</dbReference>
<feature type="domain" description="HPr kinase/phosphorylase C-terminal" evidence="12">
    <location>
        <begin position="131"/>
        <end position="299"/>
    </location>
</feature>
<keyword evidence="3 10" id="KW-0723">Serine/threonine-protein kinase</keyword>
<evidence type="ECO:0000256" key="3">
    <source>
        <dbReference type="ARBA" id="ARBA00022527"/>
    </source>
</evidence>
<keyword evidence="10" id="KW-0479">Metal-binding</keyword>
<evidence type="ECO:0000256" key="8">
    <source>
        <dbReference type="ARBA" id="ARBA00023268"/>
    </source>
</evidence>
<dbReference type="Pfam" id="PF07475">
    <property type="entry name" value="Hpr_kinase_C"/>
    <property type="match status" value="1"/>
</dbReference>
<dbReference type="InterPro" id="IPR011126">
    <property type="entry name" value="Hpr_kin/Pase_Hpr_N"/>
</dbReference>
<name>A0ABY7JQF8_9FIRM</name>
<proteinExistence type="inferred from homology"/>
<evidence type="ECO:0000256" key="5">
    <source>
        <dbReference type="ARBA" id="ARBA00022741"/>
    </source>
</evidence>
<feature type="active site" evidence="10">
    <location>
        <position position="244"/>
    </location>
</feature>
<dbReference type="Gene3D" id="3.40.1390.20">
    <property type="entry name" value="HprK N-terminal domain-like"/>
    <property type="match status" value="1"/>
</dbReference>
<evidence type="ECO:0000313" key="14">
    <source>
        <dbReference type="Proteomes" id="UP001164187"/>
    </source>
</evidence>
<comment type="caution">
    <text evidence="10">Lacks conserved residue(s) required for the propagation of feature annotation.</text>
</comment>
<dbReference type="Gene3D" id="3.40.50.300">
    <property type="entry name" value="P-loop containing nucleotide triphosphate hydrolases"/>
    <property type="match status" value="1"/>
</dbReference>
<comment type="similarity">
    <text evidence="2 10">Belongs to the HPrK/P family.</text>
</comment>